<name>A0A2T7PQL9_POMCA</name>
<evidence type="ECO:0000313" key="2">
    <source>
        <dbReference type="Proteomes" id="UP000245119"/>
    </source>
</evidence>
<comment type="caution">
    <text evidence="1">The sequence shown here is derived from an EMBL/GenBank/DDBJ whole genome shotgun (WGS) entry which is preliminary data.</text>
</comment>
<organism evidence="1 2">
    <name type="scientific">Pomacea canaliculata</name>
    <name type="common">Golden apple snail</name>
    <dbReference type="NCBI Taxonomy" id="400727"/>
    <lineage>
        <taxon>Eukaryota</taxon>
        <taxon>Metazoa</taxon>
        <taxon>Spiralia</taxon>
        <taxon>Lophotrochozoa</taxon>
        <taxon>Mollusca</taxon>
        <taxon>Gastropoda</taxon>
        <taxon>Caenogastropoda</taxon>
        <taxon>Architaenioglossa</taxon>
        <taxon>Ampullarioidea</taxon>
        <taxon>Ampullariidae</taxon>
        <taxon>Pomacea</taxon>
    </lineage>
</organism>
<protein>
    <submittedName>
        <fullName evidence="1">Uncharacterized protein</fullName>
    </submittedName>
</protein>
<accession>A0A2T7PQL9</accession>
<sequence>MLDLFLDKEPFSDHRRTLPESLTTRTLEKTEVLTMVISMSPRPLAAVVATLVLLASPLYAQTTETVDIKKEAKDLVTSIRQIIMKAKEGSPLEKILQDVLDLQNVTLNLISKLPTKESTLNVLSARLGLALAMVTQVTQQLEGAMQCDDVCHTDKLARSSDVGPELSAIIFGTNTTATIINTADEKIKKEIISVEQGNRTKRGAVLPLARGFDFRNHVVIWRDTIGWHTVHVPPYRRHHVYARSPRSGWTGGLSGSGTLKEGDVTGGVEWKSKKGNWDIGAGGGLSWGPDGLKPSVGFKINFKF</sequence>
<dbReference type="Proteomes" id="UP000245119">
    <property type="component" value="Linkage Group LG2"/>
</dbReference>
<reference evidence="1 2" key="1">
    <citation type="submission" date="2018-04" db="EMBL/GenBank/DDBJ databases">
        <title>The genome of golden apple snail Pomacea canaliculata provides insight into stress tolerance and invasive adaptation.</title>
        <authorList>
            <person name="Liu C."/>
            <person name="Liu B."/>
            <person name="Ren Y."/>
            <person name="Zhang Y."/>
            <person name="Wang H."/>
            <person name="Li S."/>
            <person name="Jiang F."/>
            <person name="Yin L."/>
            <person name="Zhang G."/>
            <person name="Qian W."/>
            <person name="Fan W."/>
        </authorList>
    </citation>
    <scope>NUCLEOTIDE SEQUENCE [LARGE SCALE GENOMIC DNA]</scope>
    <source>
        <strain evidence="1">SZHN2017</strain>
        <tissue evidence="1">Muscle</tissue>
    </source>
</reference>
<dbReference type="AlphaFoldDB" id="A0A2T7PQL9"/>
<gene>
    <name evidence="1" type="ORF">C0Q70_02689</name>
</gene>
<proteinExistence type="predicted"/>
<dbReference type="EMBL" id="PZQS01000002">
    <property type="protein sequence ID" value="PVD35726.1"/>
    <property type="molecule type" value="Genomic_DNA"/>
</dbReference>
<evidence type="ECO:0000313" key="1">
    <source>
        <dbReference type="EMBL" id="PVD35726.1"/>
    </source>
</evidence>
<keyword evidence="2" id="KW-1185">Reference proteome</keyword>